<evidence type="ECO:0000313" key="3">
    <source>
        <dbReference type="EMBL" id="PGH02064.1"/>
    </source>
</evidence>
<dbReference type="Gene3D" id="3.10.590.10">
    <property type="entry name" value="ph1033 like domains"/>
    <property type="match status" value="1"/>
</dbReference>
<feature type="compositionally biased region" description="Basic and acidic residues" evidence="1">
    <location>
        <begin position="165"/>
        <end position="182"/>
    </location>
</feature>
<feature type="region of interest" description="Disordered" evidence="1">
    <location>
        <begin position="420"/>
        <end position="472"/>
    </location>
</feature>
<keyword evidence="4" id="KW-1185">Reference proteome</keyword>
<dbReference type="InterPro" id="IPR007275">
    <property type="entry name" value="YTH_domain"/>
</dbReference>
<feature type="compositionally biased region" description="Polar residues" evidence="1">
    <location>
        <begin position="342"/>
        <end position="353"/>
    </location>
</feature>
<evidence type="ECO:0000259" key="2">
    <source>
        <dbReference type="PROSITE" id="PS50882"/>
    </source>
</evidence>
<dbReference type="Pfam" id="PF04146">
    <property type="entry name" value="YTH"/>
    <property type="match status" value="1"/>
</dbReference>
<feature type="compositionally biased region" description="Polar residues" evidence="1">
    <location>
        <begin position="448"/>
        <end position="458"/>
    </location>
</feature>
<dbReference type="GO" id="GO:0048024">
    <property type="term" value="P:regulation of mRNA splicing, via spliceosome"/>
    <property type="evidence" value="ECO:0007669"/>
    <property type="project" value="TreeGrafter"/>
</dbReference>
<dbReference type="PANTHER" id="PTHR12357:SF3">
    <property type="entry name" value="YTH DOMAIN-CONTAINING PROTEIN 1"/>
    <property type="match status" value="1"/>
</dbReference>
<dbReference type="CDD" id="cd21134">
    <property type="entry name" value="YTH"/>
    <property type="match status" value="1"/>
</dbReference>
<dbReference type="GO" id="GO:0000398">
    <property type="term" value="P:mRNA splicing, via spliceosome"/>
    <property type="evidence" value="ECO:0007669"/>
    <property type="project" value="TreeGrafter"/>
</dbReference>
<feature type="domain" description="YTH" evidence="2">
    <location>
        <begin position="664"/>
        <end position="799"/>
    </location>
</feature>
<feature type="region of interest" description="Disordered" evidence="1">
    <location>
        <begin position="229"/>
        <end position="280"/>
    </location>
</feature>
<dbReference type="OrthoDB" id="306690at2759"/>
<feature type="region of interest" description="Disordered" evidence="1">
    <location>
        <begin position="316"/>
        <end position="363"/>
    </location>
</feature>
<dbReference type="GO" id="GO:1990247">
    <property type="term" value="F:N6-methyladenosine-containing RNA reader activity"/>
    <property type="evidence" value="ECO:0007669"/>
    <property type="project" value="TreeGrafter"/>
</dbReference>
<evidence type="ECO:0000313" key="4">
    <source>
        <dbReference type="Proteomes" id="UP000224080"/>
    </source>
</evidence>
<feature type="compositionally biased region" description="Polar residues" evidence="1">
    <location>
        <begin position="496"/>
        <end position="507"/>
    </location>
</feature>
<proteinExistence type="predicted"/>
<evidence type="ECO:0000256" key="1">
    <source>
        <dbReference type="SAM" id="MobiDB-lite"/>
    </source>
</evidence>
<dbReference type="AlphaFoldDB" id="A0A2B7WRQ2"/>
<dbReference type="EMBL" id="PDNC01000064">
    <property type="protein sequence ID" value="PGH02064.1"/>
    <property type="molecule type" value="Genomic_DNA"/>
</dbReference>
<sequence>MTDNDTNNTYPSFSARLDERLSDLSNSLVGPGHLFQSNSQPSQPWQGATPYTPGGGGGGGFHNDTSQPHSYFTYEGQQDAPRNNEYQAKSDELSSELELLQKKRAEALASISQKRAASRGENRGISDVARGNSGTQASMAQGPDAASHQPQRATRSAVDENVESQAKEESHARRTGVVEHQKSQPRQVASAEDIDGLLAEGRVSAAANASKSPVKGQLSGEYASIRRRASVLSDENSSPAANFNPHRHQNSQEPSPKLGSDGQKVNHTPTVSETVGSSVADNIEVNPHMDMKSMSGQYSRSDLKSYQEKRLYEPPRHPMAMADSNPKPHVNEPPRRLPTRSVYRSNGSPATSDRNSDRHPPSAMLASWETDNEFSKLQSNEVEELREWLEYTGYYDENYRRGKLHRFKRLNALEREREELMREDLQERETLAKSRDRASYSIDRSHSFDSLSHDPQASPSMPPPPFIPRINTTPITAKHADAKRELNSGVSDDHISSQASPSNPSKRQFSDFENGAQPERVEKMIRTQYNSSHKEVLHSEEAAPDFMNRERMHMIKDHKLPDGDNSVLGREDKKFTDQASGNWEQNTDPFIPNSPQHPDEGQVGTYGGRGGSIQWRGRGRGRGRGLVRGRGRGRGGSNAGSTRGIFSYSEMKGSDELGLMSGDVSYFLIKCVAYEMVNAAKIEGIWATQEKNVERLAAAFDNSRHVVLVFSVNQSGAFQGYARMDSHPGAPGVTTPSWLKKPGLPLGPPFRITWYNKVETMFKYVGHLKNPYNENHDVTYARDGQELEAECGRILCGLLDKSLDFVSPSG</sequence>
<dbReference type="PANTHER" id="PTHR12357">
    <property type="entry name" value="YTH YT521-B HOMOLOGY DOMAIN-CONTAINING"/>
    <property type="match status" value="1"/>
</dbReference>
<gene>
    <name evidence="3" type="ORF">GX51_04876</name>
</gene>
<feature type="compositionally biased region" description="Basic and acidic residues" evidence="1">
    <location>
        <begin position="420"/>
        <end position="447"/>
    </location>
</feature>
<feature type="compositionally biased region" description="Polar residues" evidence="1">
    <location>
        <begin position="35"/>
        <end position="46"/>
    </location>
</feature>
<feature type="compositionally biased region" description="Polar residues" evidence="1">
    <location>
        <begin position="577"/>
        <end position="596"/>
    </location>
</feature>
<dbReference type="PROSITE" id="PS50882">
    <property type="entry name" value="YTH"/>
    <property type="match status" value="1"/>
</dbReference>
<dbReference type="Proteomes" id="UP000224080">
    <property type="component" value="Unassembled WGS sequence"/>
</dbReference>
<feature type="region of interest" description="Disordered" evidence="1">
    <location>
        <begin position="577"/>
        <end position="643"/>
    </location>
</feature>
<protein>
    <recommendedName>
        <fullName evidence="2">YTH domain-containing protein</fullName>
    </recommendedName>
</protein>
<name>A0A2B7WRQ2_9EURO</name>
<feature type="compositionally biased region" description="Polar residues" evidence="1">
    <location>
        <begin position="263"/>
        <end position="280"/>
    </location>
</feature>
<reference evidence="3 4" key="1">
    <citation type="submission" date="2017-10" db="EMBL/GenBank/DDBJ databases">
        <title>Comparative genomics in systemic dimorphic fungi from Ajellomycetaceae.</title>
        <authorList>
            <person name="Munoz J.F."/>
            <person name="Mcewen J.G."/>
            <person name="Clay O.K."/>
            <person name="Cuomo C.A."/>
        </authorList>
    </citation>
    <scope>NUCLEOTIDE SEQUENCE [LARGE SCALE GENOMIC DNA]</scope>
    <source>
        <strain evidence="3 4">UAMH130</strain>
    </source>
</reference>
<dbReference type="GO" id="GO:0005654">
    <property type="term" value="C:nucleoplasm"/>
    <property type="evidence" value="ECO:0007669"/>
    <property type="project" value="TreeGrafter"/>
</dbReference>
<accession>A0A2B7WRQ2</accession>
<feature type="region of interest" description="Disordered" evidence="1">
    <location>
        <begin position="24"/>
        <end position="94"/>
    </location>
</feature>
<dbReference type="STRING" id="2060905.A0A2B7WRQ2"/>
<feature type="compositionally biased region" description="Basic residues" evidence="1">
    <location>
        <begin position="617"/>
        <end position="633"/>
    </location>
</feature>
<dbReference type="InterPro" id="IPR045168">
    <property type="entry name" value="YTH_prot"/>
</dbReference>
<comment type="caution">
    <text evidence="3">The sequence shown here is derived from an EMBL/GenBank/DDBJ whole genome shotgun (WGS) entry which is preliminary data.</text>
</comment>
<feature type="region of interest" description="Disordered" evidence="1">
    <location>
        <begin position="490"/>
        <end position="517"/>
    </location>
</feature>
<organism evidence="3 4">
    <name type="scientific">Blastomyces parvus</name>
    <dbReference type="NCBI Taxonomy" id="2060905"/>
    <lineage>
        <taxon>Eukaryota</taxon>
        <taxon>Fungi</taxon>
        <taxon>Dikarya</taxon>
        <taxon>Ascomycota</taxon>
        <taxon>Pezizomycotina</taxon>
        <taxon>Eurotiomycetes</taxon>
        <taxon>Eurotiomycetidae</taxon>
        <taxon>Onygenales</taxon>
        <taxon>Ajellomycetaceae</taxon>
        <taxon>Blastomyces</taxon>
    </lineage>
</organism>
<dbReference type="GO" id="GO:0003729">
    <property type="term" value="F:mRNA binding"/>
    <property type="evidence" value="ECO:0007669"/>
    <property type="project" value="TreeGrafter"/>
</dbReference>
<feature type="region of interest" description="Disordered" evidence="1">
    <location>
        <begin position="111"/>
        <end position="193"/>
    </location>
</feature>